<keyword evidence="2" id="KW-1185">Reference proteome</keyword>
<dbReference type="AlphaFoldDB" id="A0A517DS83"/>
<protein>
    <submittedName>
        <fullName evidence="1">Uncharacterized protein</fullName>
    </submittedName>
</protein>
<accession>A0A517DS83</accession>
<evidence type="ECO:0000313" key="1">
    <source>
        <dbReference type="EMBL" id="QDR80221.1"/>
    </source>
</evidence>
<sequence>MIIDNTLGIDGVIVNYSDGISVGEVRQILAEEQALWLAKGKTLGKLELVVDGDEIVVRAVERSPIKRIRRITGYLSTEDRFNSSKQAELADRRSQL</sequence>
<reference evidence="1 2" key="1">
    <citation type="submission" date="2019-02" db="EMBL/GenBank/DDBJ databases">
        <title>Closed genome of Sporomusa termitida DSM 4440.</title>
        <authorList>
            <person name="Poehlein A."/>
            <person name="Daniel R."/>
        </authorList>
    </citation>
    <scope>NUCLEOTIDE SEQUENCE [LARGE SCALE GENOMIC DNA]</scope>
    <source>
        <strain evidence="1 2">DSM 4440</strain>
    </source>
</reference>
<gene>
    <name evidence="1" type="ORF">SPTER_15400</name>
</gene>
<evidence type="ECO:0000313" key="2">
    <source>
        <dbReference type="Proteomes" id="UP000320776"/>
    </source>
</evidence>
<name>A0A517DS83_9FIRM</name>
<dbReference type="RefSeq" id="WP_144349803.1">
    <property type="nucleotide sequence ID" value="NZ_CP036259.1"/>
</dbReference>
<organism evidence="1 2">
    <name type="scientific">Sporomusa termitida</name>
    <dbReference type="NCBI Taxonomy" id="2377"/>
    <lineage>
        <taxon>Bacteria</taxon>
        <taxon>Bacillati</taxon>
        <taxon>Bacillota</taxon>
        <taxon>Negativicutes</taxon>
        <taxon>Selenomonadales</taxon>
        <taxon>Sporomusaceae</taxon>
        <taxon>Sporomusa</taxon>
    </lineage>
</organism>
<proteinExistence type="predicted"/>
<dbReference type="OrthoDB" id="3173988at2"/>
<dbReference type="Proteomes" id="UP000320776">
    <property type="component" value="Chromosome"/>
</dbReference>
<dbReference type="KEGG" id="sted:SPTER_15400"/>
<dbReference type="EMBL" id="CP036259">
    <property type="protein sequence ID" value="QDR80221.1"/>
    <property type="molecule type" value="Genomic_DNA"/>
</dbReference>